<dbReference type="PANTHER" id="PTHR42928">
    <property type="entry name" value="TRICARBOXYLATE-BINDING PROTEIN"/>
    <property type="match status" value="1"/>
</dbReference>
<proteinExistence type="inferred from homology"/>
<dbReference type="CDD" id="cd07012">
    <property type="entry name" value="PBP2_Bug_TTT"/>
    <property type="match status" value="1"/>
</dbReference>
<protein>
    <submittedName>
        <fullName evidence="2">Tripartite tricarboxylate transporter substrate binding protein</fullName>
    </submittedName>
</protein>
<dbReference type="Gene3D" id="3.40.190.10">
    <property type="entry name" value="Periplasmic binding protein-like II"/>
    <property type="match status" value="1"/>
</dbReference>
<evidence type="ECO:0000256" key="1">
    <source>
        <dbReference type="ARBA" id="ARBA00006987"/>
    </source>
</evidence>
<reference evidence="2 3" key="1">
    <citation type="submission" date="2021-01" db="EMBL/GenBank/DDBJ databases">
        <title>Belnapia mucosa sp. nov. and Belnapia arida sp. nov., isolated from the Tabernas Desert (Almeria, Spain).</title>
        <authorList>
            <person name="Molina-Menor E."/>
            <person name="Vidal-Verdu A."/>
            <person name="Calonge A."/>
            <person name="Satari L."/>
            <person name="Pereto J."/>
            <person name="Porcar M."/>
        </authorList>
    </citation>
    <scope>NUCLEOTIDE SEQUENCE [LARGE SCALE GENOMIC DNA]</scope>
    <source>
        <strain evidence="2 3">T18</strain>
    </source>
</reference>
<dbReference type="PANTHER" id="PTHR42928:SF5">
    <property type="entry name" value="BLR1237 PROTEIN"/>
    <property type="match status" value="1"/>
</dbReference>
<dbReference type="EMBL" id="JAETWB010000041">
    <property type="protein sequence ID" value="MBL6081937.1"/>
    <property type="molecule type" value="Genomic_DNA"/>
</dbReference>
<dbReference type="Pfam" id="PF03401">
    <property type="entry name" value="TctC"/>
    <property type="match status" value="1"/>
</dbReference>
<organism evidence="2 3">
    <name type="scientific">Belnapia arida</name>
    <dbReference type="NCBI Taxonomy" id="2804533"/>
    <lineage>
        <taxon>Bacteria</taxon>
        <taxon>Pseudomonadati</taxon>
        <taxon>Pseudomonadota</taxon>
        <taxon>Alphaproteobacteria</taxon>
        <taxon>Acetobacterales</taxon>
        <taxon>Roseomonadaceae</taxon>
        <taxon>Belnapia</taxon>
    </lineage>
</organism>
<keyword evidence="3" id="KW-1185">Reference proteome</keyword>
<evidence type="ECO:0000313" key="2">
    <source>
        <dbReference type="EMBL" id="MBL6081937.1"/>
    </source>
</evidence>
<gene>
    <name evidence="2" type="ORF">JMJ56_28545</name>
</gene>
<dbReference type="RefSeq" id="WP_202835149.1">
    <property type="nucleotide sequence ID" value="NZ_JAETWB010000041.1"/>
</dbReference>
<dbReference type="SUPFAM" id="SSF53850">
    <property type="entry name" value="Periplasmic binding protein-like II"/>
    <property type="match status" value="1"/>
</dbReference>
<comment type="caution">
    <text evidence="2">The sequence shown here is derived from an EMBL/GenBank/DDBJ whole genome shotgun (WGS) entry which is preliminary data.</text>
</comment>
<dbReference type="PIRSF" id="PIRSF017082">
    <property type="entry name" value="YflP"/>
    <property type="match status" value="1"/>
</dbReference>
<dbReference type="InterPro" id="IPR042100">
    <property type="entry name" value="Bug_dom1"/>
</dbReference>
<sequence length="324" mass="34124">MALRMTIRRRLLPGLGVAVLAHPALAFPERTLRIISPFNPVSLSDIMARGLAQPLSGIMGQTVVVENRFGAGGGVGAAAAARAPADGYTLLLGMVDVMAVNPFTYRSLAYDPERDFAPVSFVTHVPTALFVGPSRPDIRSFSDLVAIAKRSPGGLSYASWGVGSTSQLSFERIARPTGASFLHVPFTGAAPAIQAVLSSQVDVMVLPAGAAAAMTRNGNTHVLAVASPERLPQLPDAPTLAELGLPLSLSLWQAVYAPARAPAPVIAQLNVALRQAMQAPGFVEMIRAQGGRPEPGSPEQLAAFERSERQVWGAVVRELDIQLE</sequence>
<dbReference type="Gene3D" id="3.40.190.150">
    <property type="entry name" value="Bordetella uptake gene, domain 1"/>
    <property type="match status" value="1"/>
</dbReference>
<dbReference type="Proteomes" id="UP000660885">
    <property type="component" value="Unassembled WGS sequence"/>
</dbReference>
<name>A0ABS1UE13_9PROT</name>
<dbReference type="InterPro" id="IPR005064">
    <property type="entry name" value="BUG"/>
</dbReference>
<comment type="similarity">
    <text evidence="1">Belongs to the UPF0065 (bug) family.</text>
</comment>
<accession>A0ABS1UE13</accession>
<evidence type="ECO:0000313" key="3">
    <source>
        <dbReference type="Proteomes" id="UP000660885"/>
    </source>
</evidence>